<dbReference type="SUPFAM" id="SSF53300">
    <property type="entry name" value="vWA-like"/>
    <property type="match status" value="1"/>
</dbReference>
<evidence type="ECO:0000259" key="1">
    <source>
        <dbReference type="PROSITE" id="PS50234"/>
    </source>
</evidence>
<dbReference type="Pfam" id="PF08487">
    <property type="entry name" value="VIT"/>
    <property type="match status" value="1"/>
</dbReference>
<dbReference type="PANTHER" id="PTHR45737:SF6">
    <property type="entry name" value="VON WILLEBRAND FACTOR A DOMAIN-CONTAINING PROTEIN 5A"/>
    <property type="match status" value="1"/>
</dbReference>
<name>A0ABV4E144_9CLOT</name>
<keyword evidence="4" id="KW-1185">Reference proteome</keyword>
<comment type="caution">
    <text evidence="3">The sequence shown here is derived from an EMBL/GenBank/DDBJ whole genome shotgun (WGS) entry which is preliminary data.</text>
</comment>
<evidence type="ECO:0000259" key="2">
    <source>
        <dbReference type="PROSITE" id="PS51468"/>
    </source>
</evidence>
<dbReference type="InterPro" id="IPR036465">
    <property type="entry name" value="vWFA_dom_sf"/>
</dbReference>
<dbReference type="InterPro" id="IPR002035">
    <property type="entry name" value="VWF_A"/>
</dbReference>
<dbReference type="SMART" id="SM00609">
    <property type="entry name" value="VIT"/>
    <property type="match status" value="1"/>
</dbReference>
<reference evidence="3 4" key="1">
    <citation type="submission" date="2024-08" db="EMBL/GenBank/DDBJ databases">
        <title>Clostridium lapicellarii sp. nov., and Clostridium renhuaiense sp. nov., two species isolated from the mud in a fermentation cellar used for producing sauce-flavour Chinese liquors.</title>
        <authorList>
            <person name="Yang F."/>
            <person name="Wang H."/>
            <person name="Chen L.Q."/>
            <person name="Zhou N."/>
            <person name="Lu J.J."/>
            <person name="Pu X.X."/>
            <person name="Wan B."/>
            <person name="Wang L."/>
            <person name="Liu S.J."/>
        </authorList>
    </citation>
    <scope>NUCLEOTIDE SEQUENCE [LARGE SCALE GENOMIC DNA]</scope>
    <source>
        <strain evidence="3 4">MT-113</strain>
    </source>
</reference>
<sequence>MFQYTEKNKGKDEGILLKKVNIVGNLCAGYGEIVVNQLYQNCSHEDIEGVYVFPLPTTAVISGFEAEIGGRTLKAMVEEKDKALKIYENARARGESIFPLEEFSPHYFKIGIGKIISGETVKIKLSYVEELDYKDSSFKLTIPAVSVPKIIKNKSGFETLRDSFTGEFGRKTVGGDFEFKINIIVESLSRVDFRCPYHTINVEREGDTVAKISLNENHHFIDRDFVLFIDERETLEADGMIYEYDKSDEKKGIVYIRMIPKLDPYEDEIRENYVFLIDVSDTMEGEKLEQAKNALQLCLRNLSEGDTFDIIALGVKLNSFSKNGLIRFDADSLREASKWIDDLDIEEDAAIFDGIKYSLEREGSQNTILLFTDDQVDEEEEILGYVKENIGDNRIFTFGIDSSANNYFLNKLAHESYGKAEFIDTQQRIEDVVLRQFNRIQNPQVDNIKIDWGKLQVSSSYPRTIDYMYDREPFSIFADVSGDVCGKITLSGEVHGKEYIRNIDIDNFNTEENANLLKKVWARKKIRSLKINMKFQRGEEKEKMRRELIELSKQNGFISPETTFIFMELREEPVLGIQLKNIIPIKVNETTLGEKIDGNVESGFWYRSFGSGENEKEYMDDNRYLDERYPRGKLLRIIAKNQFADGAFVDYEDSSMEDKIETTSMVILAFVTGSERVDIYTNQLNKAAAFICKNYDRIDFEVRPDIMKLSILALNEMKREKLLKDKYIPQMDRTVEKLYEVLNSKDETKSIFENLIKNSFKKNLASLFALSENGKYIEEEITIEEERNSIFDMAKLAVLKTFNVSGALK</sequence>
<proteinExistence type="predicted"/>
<dbReference type="RefSeq" id="WP_294184076.1">
    <property type="nucleotide sequence ID" value="NZ_JBGFFE010000031.1"/>
</dbReference>
<dbReference type="Gene3D" id="3.40.50.410">
    <property type="entry name" value="von Willebrand factor, type A domain"/>
    <property type="match status" value="1"/>
</dbReference>
<dbReference type="InterPro" id="IPR013694">
    <property type="entry name" value="VIT"/>
</dbReference>
<dbReference type="SMART" id="SM00327">
    <property type="entry name" value="VWA"/>
    <property type="match status" value="1"/>
</dbReference>
<dbReference type="Proteomes" id="UP001565220">
    <property type="component" value="Unassembled WGS sequence"/>
</dbReference>
<feature type="domain" description="VWFA" evidence="1">
    <location>
        <begin position="272"/>
        <end position="448"/>
    </location>
</feature>
<dbReference type="PROSITE" id="PS50234">
    <property type="entry name" value="VWFA"/>
    <property type="match status" value="1"/>
</dbReference>
<feature type="domain" description="VIT" evidence="2">
    <location>
        <begin position="1"/>
        <end position="129"/>
    </location>
</feature>
<organism evidence="3 4">
    <name type="scientific">Clostridium lapidicellarium</name>
    <dbReference type="NCBI Taxonomy" id="3240931"/>
    <lineage>
        <taxon>Bacteria</taxon>
        <taxon>Bacillati</taxon>
        <taxon>Bacillota</taxon>
        <taxon>Clostridia</taxon>
        <taxon>Eubacteriales</taxon>
        <taxon>Clostridiaceae</taxon>
        <taxon>Clostridium</taxon>
    </lineage>
</organism>
<protein>
    <submittedName>
        <fullName evidence="3">VIT domain-containing protein</fullName>
    </submittedName>
</protein>
<dbReference type="PANTHER" id="PTHR45737">
    <property type="entry name" value="VON WILLEBRAND FACTOR A DOMAIN-CONTAINING PROTEIN 5A"/>
    <property type="match status" value="1"/>
</dbReference>
<evidence type="ECO:0000313" key="4">
    <source>
        <dbReference type="Proteomes" id="UP001565220"/>
    </source>
</evidence>
<gene>
    <name evidence="3" type="ORF">AB8S09_14660</name>
</gene>
<accession>A0ABV4E144</accession>
<dbReference type="PROSITE" id="PS51468">
    <property type="entry name" value="VIT"/>
    <property type="match status" value="1"/>
</dbReference>
<dbReference type="EMBL" id="JBGFFE010000031">
    <property type="protein sequence ID" value="MEY8764861.1"/>
    <property type="molecule type" value="Genomic_DNA"/>
</dbReference>
<dbReference type="Pfam" id="PF13768">
    <property type="entry name" value="VWA_3"/>
    <property type="match status" value="1"/>
</dbReference>
<evidence type="ECO:0000313" key="3">
    <source>
        <dbReference type="EMBL" id="MEY8764861.1"/>
    </source>
</evidence>